<accession>A0A811QJ32</accession>
<dbReference type="PANTHER" id="PTHR33124:SF40">
    <property type="entry name" value="TRANSCRIPTION FACTOR IBH1"/>
    <property type="match status" value="1"/>
</dbReference>
<feature type="region of interest" description="Disordered" evidence="5">
    <location>
        <begin position="128"/>
        <end position="157"/>
    </location>
</feature>
<keyword evidence="4" id="KW-0539">Nucleus</keyword>
<dbReference type="CDD" id="cd11444">
    <property type="entry name" value="bHLH_AtIBH1_like"/>
    <property type="match status" value="1"/>
</dbReference>
<proteinExistence type="predicted"/>
<feature type="compositionally biased region" description="Pro residues" evidence="5">
    <location>
        <begin position="137"/>
        <end position="151"/>
    </location>
</feature>
<comment type="caution">
    <text evidence="6">The sequence shown here is derived from an EMBL/GenBank/DDBJ whole genome shotgun (WGS) entry which is preliminary data.</text>
</comment>
<name>A0A811QJ32_9POAL</name>
<gene>
    <name evidence="6" type="ORF">NCGR_LOCUS42645</name>
</gene>
<dbReference type="OrthoDB" id="786845at2759"/>
<keyword evidence="7" id="KW-1185">Reference proteome</keyword>
<dbReference type="GO" id="GO:0006355">
    <property type="term" value="P:regulation of DNA-templated transcription"/>
    <property type="evidence" value="ECO:0007669"/>
    <property type="project" value="InterPro"/>
</dbReference>
<evidence type="ECO:0000256" key="1">
    <source>
        <dbReference type="ARBA" id="ARBA00004123"/>
    </source>
</evidence>
<dbReference type="GO" id="GO:0005634">
    <property type="term" value="C:nucleus"/>
    <property type="evidence" value="ECO:0007669"/>
    <property type="project" value="UniProtKB-SubCell"/>
</dbReference>
<dbReference type="Proteomes" id="UP000604825">
    <property type="component" value="Unassembled WGS sequence"/>
</dbReference>
<keyword evidence="2" id="KW-0805">Transcription regulation</keyword>
<dbReference type="AlphaFoldDB" id="A0A811QJ32"/>
<protein>
    <submittedName>
        <fullName evidence="6">Uncharacterized protein</fullName>
    </submittedName>
</protein>
<comment type="subcellular location">
    <subcellularLocation>
        <location evidence="1">Nucleus</location>
    </subcellularLocation>
</comment>
<dbReference type="InterPro" id="IPR044549">
    <property type="entry name" value="bHLH_AtIBH1-like"/>
</dbReference>
<organism evidence="6 7">
    <name type="scientific">Miscanthus lutarioriparius</name>
    <dbReference type="NCBI Taxonomy" id="422564"/>
    <lineage>
        <taxon>Eukaryota</taxon>
        <taxon>Viridiplantae</taxon>
        <taxon>Streptophyta</taxon>
        <taxon>Embryophyta</taxon>
        <taxon>Tracheophyta</taxon>
        <taxon>Spermatophyta</taxon>
        <taxon>Magnoliopsida</taxon>
        <taxon>Liliopsida</taxon>
        <taxon>Poales</taxon>
        <taxon>Poaceae</taxon>
        <taxon>PACMAD clade</taxon>
        <taxon>Panicoideae</taxon>
        <taxon>Andropogonodae</taxon>
        <taxon>Andropogoneae</taxon>
        <taxon>Saccharinae</taxon>
        <taxon>Miscanthus</taxon>
    </lineage>
</organism>
<dbReference type="PANTHER" id="PTHR33124">
    <property type="entry name" value="TRANSCRIPTION FACTOR IBH1-LIKE 1"/>
    <property type="match status" value="1"/>
</dbReference>
<keyword evidence="3" id="KW-0804">Transcription</keyword>
<reference evidence="6" key="1">
    <citation type="submission" date="2020-10" db="EMBL/GenBank/DDBJ databases">
        <authorList>
            <person name="Han B."/>
            <person name="Lu T."/>
            <person name="Zhao Q."/>
            <person name="Huang X."/>
            <person name="Zhao Y."/>
        </authorList>
    </citation>
    <scope>NUCLEOTIDE SEQUENCE</scope>
</reference>
<evidence type="ECO:0000256" key="4">
    <source>
        <dbReference type="ARBA" id="ARBA00023242"/>
    </source>
</evidence>
<evidence type="ECO:0000256" key="2">
    <source>
        <dbReference type="ARBA" id="ARBA00023015"/>
    </source>
</evidence>
<evidence type="ECO:0000313" key="6">
    <source>
        <dbReference type="EMBL" id="CAD6259204.1"/>
    </source>
</evidence>
<evidence type="ECO:0000256" key="5">
    <source>
        <dbReference type="SAM" id="MobiDB-lite"/>
    </source>
</evidence>
<feature type="compositionally biased region" description="Pro residues" evidence="5">
    <location>
        <begin position="14"/>
        <end position="23"/>
    </location>
</feature>
<evidence type="ECO:0000256" key="3">
    <source>
        <dbReference type="ARBA" id="ARBA00023163"/>
    </source>
</evidence>
<dbReference type="InterPro" id="IPR044660">
    <property type="entry name" value="IBH1-like"/>
</dbReference>
<feature type="region of interest" description="Disordered" evidence="5">
    <location>
        <begin position="1"/>
        <end position="43"/>
    </location>
</feature>
<evidence type="ECO:0000313" key="7">
    <source>
        <dbReference type="Proteomes" id="UP000604825"/>
    </source>
</evidence>
<dbReference type="EMBL" id="CAJGYO010000011">
    <property type="protein sequence ID" value="CAD6259204.1"/>
    <property type="molecule type" value="Genomic_DNA"/>
</dbReference>
<sequence>MAGKRTTTARNQHQPPPLPPNPNPNRRRRAAATDPAPDERPSKRMLAFHFLRALARIHSTTPAPRRPRTIRRAAYSSMARAGSPRQAWTQALLRQARARRAVVRSSRRAVLLRRRVSAAAPPLMLRASSAGETSSAPTPPAAPAARGPPPRQAGEPARADALRRLVPGGAEMEYCSLLDETADYVRCLRAQVQLMQSLVDLSSPPNDRSSNNRTSN</sequence>